<comment type="caution">
    <text evidence="5">The sequence shown here is derived from an EMBL/GenBank/DDBJ whole genome shotgun (WGS) entry which is preliminary data.</text>
</comment>
<reference evidence="6" key="1">
    <citation type="journal article" date="2019" name="Int. J. Syst. Evol. Microbiol.">
        <title>The Global Catalogue of Microorganisms (GCM) 10K type strain sequencing project: providing services to taxonomists for standard genome sequencing and annotation.</title>
        <authorList>
            <consortium name="The Broad Institute Genomics Platform"/>
            <consortium name="The Broad Institute Genome Sequencing Center for Infectious Disease"/>
            <person name="Wu L."/>
            <person name="Ma J."/>
        </authorList>
    </citation>
    <scope>NUCLEOTIDE SEQUENCE [LARGE SCALE GENOMIC DNA]</scope>
    <source>
        <strain evidence="6">CGMCC 1.15067</strain>
    </source>
</reference>
<dbReference type="EMBL" id="JBHUGF010000010">
    <property type="protein sequence ID" value="MFD1990714.1"/>
    <property type="molecule type" value="Genomic_DNA"/>
</dbReference>
<dbReference type="PROSITE" id="PS51462">
    <property type="entry name" value="NUDIX"/>
    <property type="match status" value="1"/>
</dbReference>
<organism evidence="5 6">
    <name type="scientific">Paenibacillus nicotianae</name>
    <dbReference type="NCBI Taxonomy" id="1526551"/>
    <lineage>
        <taxon>Bacteria</taxon>
        <taxon>Bacillati</taxon>
        <taxon>Bacillota</taxon>
        <taxon>Bacilli</taxon>
        <taxon>Bacillales</taxon>
        <taxon>Paenibacillaceae</taxon>
        <taxon>Paenibacillus</taxon>
    </lineage>
</organism>
<dbReference type="InterPro" id="IPR015797">
    <property type="entry name" value="NUDIX_hydrolase-like_dom_sf"/>
</dbReference>
<feature type="domain" description="Nudix hydrolase" evidence="4">
    <location>
        <begin position="22"/>
        <end position="165"/>
    </location>
</feature>
<dbReference type="InterPro" id="IPR020084">
    <property type="entry name" value="NUDIX_hydrolase_CS"/>
</dbReference>
<dbReference type="Pfam" id="PF00293">
    <property type="entry name" value="NUDIX"/>
    <property type="match status" value="1"/>
</dbReference>
<evidence type="ECO:0000259" key="4">
    <source>
        <dbReference type="PROSITE" id="PS51462"/>
    </source>
</evidence>
<dbReference type="PANTHER" id="PTHR43046">
    <property type="entry name" value="GDP-MANNOSE MANNOSYL HYDROLASE"/>
    <property type="match status" value="1"/>
</dbReference>
<accession>A0ABW4UUZ9</accession>
<evidence type="ECO:0000256" key="3">
    <source>
        <dbReference type="RuleBase" id="RU003476"/>
    </source>
</evidence>
<dbReference type="SUPFAM" id="SSF55811">
    <property type="entry name" value="Nudix"/>
    <property type="match status" value="1"/>
</dbReference>
<dbReference type="InterPro" id="IPR000086">
    <property type="entry name" value="NUDIX_hydrolase_dom"/>
</dbReference>
<dbReference type="InterPro" id="IPR020476">
    <property type="entry name" value="Nudix_hydrolase"/>
</dbReference>
<dbReference type="PRINTS" id="PR00502">
    <property type="entry name" value="NUDIXFAMILY"/>
</dbReference>
<evidence type="ECO:0000313" key="5">
    <source>
        <dbReference type="EMBL" id="MFD1990714.1"/>
    </source>
</evidence>
<dbReference type="Gene3D" id="3.90.79.10">
    <property type="entry name" value="Nucleoside Triphosphate Pyrophosphohydrolase"/>
    <property type="match status" value="1"/>
</dbReference>
<comment type="similarity">
    <text evidence="3">Belongs to the Nudix hydrolase family.</text>
</comment>
<sequence>MQERSISFRKEGNTIEHSDQERQIIVTGGAIIRDEQQRILWQKRADSNDWGLPGGGMHAGETVEETMLREVKEETGLEVISSTLYAVYSGERLKYTYPDGNDVAFVMFIFDVVVDLEGKLDSDGKTLLFEDDDHESVTLVFYSIEEMNIEHINPAQRPLIEDLINTDPHKPILRQ</sequence>
<proteinExistence type="inferred from homology"/>
<evidence type="ECO:0000313" key="6">
    <source>
        <dbReference type="Proteomes" id="UP001597403"/>
    </source>
</evidence>
<dbReference type="PANTHER" id="PTHR43046:SF2">
    <property type="entry name" value="8-OXO-DGTP DIPHOSPHATASE-RELATED"/>
    <property type="match status" value="1"/>
</dbReference>
<gene>
    <name evidence="5" type="ORF">ACFSGI_12150</name>
</gene>
<keyword evidence="2 3" id="KW-0378">Hydrolase</keyword>
<protein>
    <submittedName>
        <fullName evidence="5">NUDIX domain-containing protein</fullName>
    </submittedName>
</protein>
<keyword evidence="6" id="KW-1185">Reference proteome</keyword>
<evidence type="ECO:0000256" key="1">
    <source>
        <dbReference type="ARBA" id="ARBA00001946"/>
    </source>
</evidence>
<dbReference type="RefSeq" id="WP_379283952.1">
    <property type="nucleotide sequence ID" value="NZ_JBHUGF010000010.1"/>
</dbReference>
<comment type="cofactor">
    <cofactor evidence="1">
        <name>Mg(2+)</name>
        <dbReference type="ChEBI" id="CHEBI:18420"/>
    </cofactor>
</comment>
<evidence type="ECO:0000256" key="2">
    <source>
        <dbReference type="ARBA" id="ARBA00022801"/>
    </source>
</evidence>
<dbReference type="PROSITE" id="PS00893">
    <property type="entry name" value="NUDIX_BOX"/>
    <property type="match status" value="1"/>
</dbReference>
<name>A0ABW4UUZ9_9BACL</name>
<dbReference type="Proteomes" id="UP001597403">
    <property type="component" value="Unassembled WGS sequence"/>
</dbReference>